<comment type="similarity">
    <text evidence="1">Belongs to the bacterial solute-binding protein 7 family.</text>
</comment>
<evidence type="ECO:0000313" key="5">
    <source>
        <dbReference type="EMBL" id="MBE9397645.1"/>
    </source>
</evidence>
<sequence length="336" mass="37022">MKTTKTRFCLKSILASSLVMGALATTSAEAATVLRIASQHAPDQYASEVLRDIKKELEGAGVDLKIKLYPAGQLGSGEQLLGEAVRGSIDIVHSFVYSHKDPVLEINSLPYLVSNYDEMEKVFSPGSNFYSIFDQRMDKIGLKLLGVTAEGFIGVMSSSTPDNYKDTGAKGQNIRVWSAQSAKLATQDMGYNTTTIDWGDAFPAIQQGVVDGMIGATPEATYTTFKEAIKNYVPYNAFVENYAYYASKKTWEKKLNEEQRKVVSEVFAKAAAKFVDWSRQNDAANLKKLEEFGVAILPISDAERGAIAQEIRNVTWPKLEDRLGKDVLQQITADLN</sequence>
<feature type="signal peptide" evidence="4">
    <location>
        <begin position="1"/>
        <end position="30"/>
    </location>
</feature>
<keyword evidence="3 4" id="KW-0732">Signal</keyword>
<dbReference type="Pfam" id="PF03480">
    <property type="entry name" value="DctP"/>
    <property type="match status" value="1"/>
</dbReference>
<dbReference type="PANTHER" id="PTHR33376:SF7">
    <property type="entry name" value="C4-DICARBOXYLATE-BINDING PROTEIN DCTB"/>
    <property type="match status" value="1"/>
</dbReference>
<dbReference type="PANTHER" id="PTHR33376">
    <property type="match status" value="1"/>
</dbReference>
<gene>
    <name evidence="5" type="primary">dctP</name>
    <name evidence="5" type="ORF">IOQ59_10270</name>
</gene>
<keyword evidence="2" id="KW-0813">Transport</keyword>
<dbReference type="Gene3D" id="3.40.190.170">
    <property type="entry name" value="Bacterial extracellular solute-binding protein, family 7"/>
    <property type="match status" value="1"/>
</dbReference>
<proteinExistence type="inferred from homology"/>
<evidence type="ECO:0000256" key="4">
    <source>
        <dbReference type="SAM" id="SignalP"/>
    </source>
</evidence>
<evidence type="ECO:0000256" key="1">
    <source>
        <dbReference type="ARBA" id="ARBA00009023"/>
    </source>
</evidence>
<evidence type="ECO:0000256" key="2">
    <source>
        <dbReference type="ARBA" id="ARBA00022448"/>
    </source>
</evidence>
<comment type="caution">
    <text evidence="5">The sequence shown here is derived from an EMBL/GenBank/DDBJ whole genome shotgun (WGS) entry which is preliminary data.</text>
</comment>
<dbReference type="SUPFAM" id="SSF53850">
    <property type="entry name" value="Periplasmic binding protein-like II"/>
    <property type="match status" value="1"/>
</dbReference>
<organism evidence="5 6">
    <name type="scientific">Pontibacterium sinense</name>
    <dbReference type="NCBI Taxonomy" id="2781979"/>
    <lineage>
        <taxon>Bacteria</taxon>
        <taxon>Pseudomonadati</taxon>
        <taxon>Pseudomonadota</taxon>
        <taxon>Gammaproteobacteria</taxon>
        <taxon>Oceanospirillales</taxon>
        <taxon>Oceanospirillaceae</taxon>
        <taxon>Pontibacterium</taxon>
    </lineage>
</organism>
<dbReference type="Proteomes" id="UP000640333">
    <property type="component" value="Unassembled WGS sequence"/>
</dbReference>
<feature type="chain" id="PRO_5035215419" evidence="4">
    <location>
        <begin position="31"/>
        <end position="336"/>
    </location>
</feature>
<dbReference type="InterPro" id="IPR018389">
    <property type="entry name" value="DctP_fam"/>
</dbReference>
<evidence type="ECO:0000256" key="3">
    <source>
        <dbReference type="ARBA" id="ARBA00022729"/>
    </source>
</evidence>
<dbReference type="NCBIfam" id="NF037995">
    <property type="entry name" value="TRAP_S1"/>
    <property type="match status" value="1"/>
</dbReference>
<evidence type="ECO:0000313" key="6">
    <source>
        <dbReference type="Proteomes" id="UP000640333"/>
    </source>
</evidence>
<dbReference type="AlphaFoldDB" id="A0A8J7F9W1"/>
<reference evidence="5" key="1">
    <citation type="submission" date="2020-10" db="EMBL/GenBank/DDBJ databases">
        <title>Bacterium isolated from coastal waters sediment.</title>
        <authorList>
            <person name="Chen R.-J."/>
            <person name="Lu D.-C."/>
            <person name="Zhu K.-L."/>
            <person name="Du Z.-J."/>
        </authorList>
    </citation>
    <scope>NUCLEOTIDE SEQUENCE</scope>
    <source>
        <strain evidence="5">N1Y112</strain>
    </source>
</reference>
<dbReference type="InterPro" id="IPR038404">
    <property type="entry name" value="TRAP_DctP_sf"/>
</dbReference>
<name>A0A8J7F9W1_9GAMM</name>
<accession>A0A8J7F9W1</accession>
<protein>
    <submittedName>
        <fullName evidence="5">TRAP transporter substrate-binding protein DctP</fullName>
    </submittedName>
</protein>
<dbReference type="EMBL" id="JADEYS010000009">
    <property type="protein sequence ID" value="MBE9397645.1"/>
    <property type="molecule type" value="Genomic_DNA"/>
</dbReference>
<dbReference type="RefSeq" id="WP_193953200.1">
    <property type="nucleotide sequence ID" value="NZ_JADEYS010000009.1"/>
</dbReference>
<keyword evidence="6" id="KW-1185">Reference proteome</keyword>
<dbReference type="GO" id="GO:0055085">
    <property type="term" value="P:transmembrane transport"/>
    <property type="evidence" value="ECO:0007669"/>
    <property type="project" value="InterPro"/>
</dbReference>